<gene>
    <name evidence="2" type="ORF">EPA93_33990</name>
</gene>
<dbReference type="AlphaFoldDB" id="A0A4P6JYD9"/>
<evidence type="ECO:0000313" key="3">
    <source>
        <dbReference type="Proteomes" id="UP000290365"/>
    </source>
</evidence>
<dbReference type="Proteomes" id="UP000290365">
    <property type="component" value="Chromosome"/>
</dbReference>
<keyword evidence="3" id="KW-1185">Reference proteome</keyword>
<dbReference type="SMART" id="SM00530">
    <property type="entry name" value="HTH_XRE"/>
    <property type="match status" value="1"/>
</dbReference>
<dbReference type="InterPro" id="IPR010982">
    <property type="entry name" value="Lambda_DNA-bd_dom_sf"/>
</dbReference>
<name>A0A4P6JYD9_KTERU</name>
<dbReference type="InterPro" id="IPR001387">
    <property type="entry name" value="Cro/C1-type_HTH"/>
</dbReference>
<dbReference type="CDD" id="cd00093">
    <property type="entry name" value="HTH_XRE"/>
    <property type="match status" value="1"/>
</dbReference>
<feature type="domain" description="HTH cro/C1-type" evidence="1">
    <location>
        <begin position="32"/>
        <end position="86"/>
    </location>
</feature>
<dbReference type="PROSITE" id="PS50943">
    <property type="entry name" value="HTH_CROC1"/>
    <property type="match status" value="1"/>
</dbReference>
<sequence length="495" mass="56301">MLISEKLNRSRNTSEQCCWREMIMERAQLSRLEQERLDRGWTRAYVAEKVGVDPATVLRWERGQNLPQPLHRQQLCKLFSKSASALGLEEEESPTIEGGQTSVVPAQRVELIEDTYTVFRSHDFTMRLQTLVWSWLIRYGPARYHELQQLLLFELEDNSMHTDDLLSRREAIRRLACLPIEVCGLSLAAPVLVRPIEEILTHCAAGITACWYLRKGKDLAFASDTISRYIPTLREIVAIGTEKQRQASSSLLAQCYLLLSELAMHVSNSNLSLSAACEAETYSKASGDAILQIVAARRHDAAHWYAGHWEQALQSAQKAQHLLETAHIPISPRIQSYVYAGLASDQAYFGQKEALVSLKKAHSSFFAHSPDEPVPIWISNHSEANLVLNDGLTHFYLGKNREAFDSFKQITEHHADTEVIRVEALINQVMAEITRDDVSRDRDLCISLWQQGIEGAISLRSEQWFNEARISYTAMQAAWPTEPRIKALRELLVHW</sequence>
<dbReference type="EMBL" id="CP035758">
    <property type="protein sequence ID" value="QBD80714.1"/>
    <property type="molecule type" value="Genomic_DNA"/>
</dbReference>
<dbReference type="OrthoDB" id="158130at2"/>
<accession>A0A4P6JYD9</accession>
<dbReference type="Gene3D" id="1.10.260.40">
    <property type="entry name" value="lambda repressor-like DNA-binding domains"/>
    <property type="match status" value="1"/>
</dbReference>
<dbReference type="GO" id="GO:0003677">
    <property type="term" value="F:DNA binding"/>
    <property type="evidence" value="ECO:0007669"/>
    <property type="project" value="InterPro"/>
</dbReference>
<protein>
    <submittedName>
        <fullName evidence="2">XRE family transcriptional regulator</fullName>
    </submittedName>
</protein>
<proteinExistence type="predicted"/>
<dbReference type="KEGG" id="kbs:EPA93_33990"/>
<reference evidence="2 3" key="1">
    <citation type="submission" date="2019-01" db="EMBL/GenBank/DDBJ databases">
        <title>Ktedonosporobacter rubrisoli SCAWS-G2.</title>
        <authorList>
            <person name="Huang Y."/>
            <person name="Yan B."/>
        </authorList>
    </citation>
    <scope>NUCLEOTIDE SEQUENCE [LARGE SCALE GENOMIC DNA]</scope>
    <source>
        <strain evidence="2 3">SCAWS-G2</strain>
    </source>
</reference>
<organism evidence="2 3">
    <name type="scientific">Ktedonosporobacter rubrisoli</name>
    <dbReference type="NCBI Taxonomy" id="2509675"/>
    <lineage>
        <taxon>Bacteria</taxon>
        <taxon>Bacillati</taxon>
        <taxon>Chloroflexota</taxon>
        <taxon>Ktedonobacteria</taxon>
        <taxon>Ktedonobacterales</taxon>
        <taxon>Ktedonosporobacteraceae</taxon>
        <taxon>Ktedonosporobacter</taxon>
    </lineage>
</organism>
<evidence type="ECO:0000259" key="1">
    <source>
        <dbReference type="PROSITE" id="PS50943"/>
    </source>
</evidence>
<dbReference type="SUPFAM" id="SSF47413">
    <property type="entry name" value="lambda repressor-like DNA-binding domains"/>
    <property type="match status" value="1"/>
</dbReference>
<evidence type="ECO:0000313" key="2">
    <source>
        <dbReference type="EMBL" id="QBD80714.1"/>
    </source>
</evidence>
<dbReference type="Pfam" id="PF01381">
    <property type="entry name" value="HTH_3"/>
    <property type="match status" value="1"/>
</dbReference>